<dbReference type="Pfam" id="PF14371">
    <property type="entry name" value="DUF4412"/>
    <property type="match status" value="1"/>
</dbReference>
<feature type="domain" description="DUF4412" evidence="2">
    <location>
        <begin position="120"/>
        <end position="299"/>
    </location>
</feature>
<evidence type="ECO:0000313" key="3">
    <source>
        <dbReference type="EMBL" id="CAH1002368.1"/>
    </source>
</evidence>
<evidence type="ECO:0000259" key="2">
    <source>
        <dbReference type="Pfam" id="PF14371"/>
    </source>
</evidence>
<organism evidence="3 4">
    <name type="scientific">Neolewinella maritima</name>
    <dbReference type="NCBI Taxonomy" id="1383882"/>
    <lineage>
        <taxon>Bacteria</taxon>
        <taxon>Pseudomonadati</taxon>
        <taxon>Bacteroidota</taxon>
        <taxon>Saprospiria</taxon>
        <taxon>Saprospirales</taxon>
        <taxon>Lewinellaceae</taxon>
        <taxon>Neolewinella</taxon>
    </lineage>
</organism>
<name>A0ABM9B4U6_9BACT</name>
<dbReference type="Proteomes" id="UP000837803">
    <property type="component" value="Unassembled WGS sequence"/>
</dbReference>
<gene>
    <name evidence="3" type="ORF">LEM8419_03275</name>
</gene>
<evidence type="ECO:0000313" key="4">
    <source>
        <dbReference type="Proteomes" id="UP000837803"/>
    </source>
</evidence>
<feature type="chain" id="PRO_5046416796" description="DUF4412 domain-containing protein" evidence="1">
    <location>
        <begin position="20"/>
        <end position="312"/>
    </location>
</feature>
<proteinExistence type="predicted"/>
<protein>
    <recommendedName>
        <fullName evidence="2">DUF4412 domain-containing protein</fullName>
    </recommendedName>
</protein>
<dbReference type="RefSeq" id="WP_238752232.1">
    <property type="nucleotide sequence ID" value="NZ_CAKLPZ010000005.1"/>
</dbReference>
<accession>A0ABM9B4U6</accession>
<feature type="signal peptide" evidence="1">
    <location>
        <begin position="1"/>
        <end position="19"/>
    </location>
</feature>
<keyword evidence="1" id="KW-0732">Signal</keyword>
<keyword evidence="4" id="KW-1185">Reference proteome</keyword>
<dbReference type="EMBL" id="CAKLPZ010000005">
    <property type="protein sequence ID" value="CAH1002368.1"/>
    <property type="molecule type" value="Genomic_DNA"/>
</dbReference>
<evidence type="ECO:0000256" key="1">
    <source>
        <dbReference type="SAM" id="SignalP"/>
    </source>
</evidence>
<comment type="caution">
    <text evidence="3">The sequence shown here is derived from an EMBL/GenBank/DDBJ whole genome shotgun (WGS) entry which is preliminary data.</text>
</comment>
<reference evidence="3" key="1">
    <citation type="submission" date="2021-12" db="EMBL/GenBank/DDBJ databases">
        <authorList>
            <person name="Rodrigo-Torres L."/>
            <person name="Arahal R. D."/>
            <person name="Lucena T."/>
        </authorList>
    </citation>
    <scope>NUCLEOTIDE SEQUENCE</scope>
    <source>
        <strain evidence="3">CECT 8419</strain>
    </source>
</reference>
<dbReference type="InterPro" id="IPR025524">
    <property type="entry name" value="DUF4412"/>
</dbReference>
<sequence>MTYRILFLLFFLLIGLCLAAQQPVKRAKQRAKHRTENRANQRIDQKVDEGVDKAFGAIEGLFKKKQAPAAAPVDTVAEEAYVQSVLYGTALEEGEFEAYQNPTAFSLRMLITERKKSGKENRSTIQLGAIPDRFAMLVTDEDGRQSQMILNTQDGKTTTITTNKKGQKEGFRMRIPNLGSKVDGVRDEMADYITITRTGERKTIDGYACEKYLVEDSKHGTTTTSWVTQDLALTPEDVFGGMVGMMGAGKQLFRTPEGGMQSFDGFPIQSTTRNGKTETEMYFTDIRVGEGSVDRSLFDTEGVTIQEISFGG</sequence>